<proteinExistence type="predicted"/>
<protein>
    <submittedName>
        <fullName evidence="1">Uncharacterized protein</fullName>
    </submittedName>
</protein>
<gene>
    <name evidence="1" type="ORF">F6X53_01065</name>
</gene>
<dbReference type="EMBL" id="VZZK01000001">
    <property type="protein sequence ID" value="KAB1081721.1"/>
    <property type="molecule type" value="Genomic_DNA"/>
</dbReference>
<dbReference type="Proteomes" id="UP000474159">
    <property type="component" value="Unassembled WGS sequence"/>
</dbReference>
<accession>A0A6L3T821</accession>
<organism evidence="1 2">
    <name type="scientific">Methylobacterium soli</name>
    <dbReference type="NCBI Taxonomy" id="553447"/>
    <lineage>
        <taxon>Bacteria</taxon>
        <taxon>Pseudomonadati</taxon>
        <taxon>Pseudomonadota</taxon>
        <taxon>Alphaproteobacteria</taxon>
        <taxon>Hyphomicrobiales</taxon>
        <taxon>Methylobacteriaceae</taxon>
        <taxon>Methylobacterium</taxon>
    </lineage>
</organism>
<dbReference type="RefSeq" id="WP_150996308.1">
    <property type="nucleotide sequence ID" value="NZ_BPQY01000604.1"/>
</dbReference>
<dbReference type="AlphaFoldDB" id="A0A6L3T821"/>
<evidence type="ECO:0000313" key="1">
    <source>
        <dbReference type="EMBL" id="KAB1081721.1"/>
    </source>
</evidence>
<dbReference type="OrthoDB" id="8019146at2"/>
<evidence type="ECO:0000313" key="2">
    <source>
        <dbReference type="Proteomes" id="UP000474159"/>
    </source>
</evidence>
<comment type="caution">
    <text evidence="1">The sequence shown here is derived from an EMBL/GenBank/DDBJ whole genome shotgun (WGS) entry which is preliminary data.</text>
</comment>
<keyword evidence="2" id="KW-1185">Reference proteome</keyword>
<name>A0A6L3T821_9HYPH</name>
<sequence length="147" mass="15524">MRDWTHNFGAVNAIAPAVLTDDPAAITIDRSGYDAVTFVLMLGVGGITFTNTNRIDFIVEHSDDGATWEAVDPTNLLGATPDASGIVLSQRTAHPAATVHRFGYVDGTVGDRRYVRLRADFNGTHGTGTPIAALAVLGNARTMPMAA</sequence>
<reference evidence="1 2" key="1">
    <citation type="submission" date="2019-09" db="EMBL/GenBank/DDBJ databases">
        <title>YIM 48816 draft genome.</title>
        <authorList>
            <person name="Jiang L."/>
        </authorList>
    </citation>
    <scope>NUCLEOTIDE SEQUENCE [LARGE SCALE GENOMIC DNA]</scope>
    <source>
        <strain evidence="1 2">YIM 48816</strain>
    </source>
</reference>